<feature type="transmembrane region" description="Helical" evidence="10">
    <location>
        <begin position="115"/>
        <end position="139"/>
    </location>
</feature>
<evidence type="ECO:0000256" key="8">
    <source>
        <dbReference type="ARBA" id="ARBA00023047"/>
    </source>
</evidence>
<feature type="transmembrane region" description="Helical" evidence="10">
    <location>
        <begin position="151"/>
        <end position="170"/>
    </location>
</feature>
<evidence type="ECO:0000256" key="6">
    <source>
        <dbReference type="ARBA" id="ARBA00022692"/>
    </source>
</evidence>
<keyword evidence="5" id="KW-0762">Sugar transport</keyword>
<evidence type="ECO:0000256" key="4">
    <source>
        <dbReference type="ARBA" id="ARBA00022475"/>
    </source>
</evidence>
<reference evidence="12 13" key="1">
    <citation type="submission" date="2016-06" db="EMBL/GenBank/DDBJ databases">
        <title>Draft genome of Moraxella atlantae CCUG 66109.</title>
        <authorList>
            <person name="Salva-Serra F."/>
            <person name="Engstrom-Jakobsson H."/>
            <person name="Thorell K."/>
            <person name="Gonzales-Siles L."/>
            <person name="Karlsson R."/>
            <person name="Boulund F."/>
            <person name="Engstrand L."/>
            <person name="Kristiansson E."/>
            <person name="Moore E."/>
        </authorList>
    </citation>
    <scope>NUCLEOTIDE SEQUENCE [LARGE SCALE GENOMIC DNA]</scope>
    <source>
        <strain evidence="12 13">CCUG 66109</strain>
    </source>
</reference>
<feature type="transmembrane region" description="Helical" evidence="10">
    <location>
        <begin position="237"/>
        <end position="255"/>
    </location>
</feature>
<evidence type="ECO:0000256" key="10">
    <source>
        <dbReference type="SAM" id="Phobius"/>
    </source>
</evidence>
<dbReference type="Proteomes" id="UP000092508">
    <property type="component" value="Unassembled WGS sequence"/>
</dbReference>
<sequence>MIKQGSFWRSLRIQLRVIYALIMREIITRYGRHNIGFAWLFVEPMVFTLGISVLWYATKSVHGDNISIVPFAITGYSTILCWRNAANRTGNAVDANTGLLYHRNVKVIDVYLARILLEVLGATISFLILSLFFISIDLMALPADFMLMVKAWILLIWFTIGLSFVIGALFEMSEVVDRLWHALTYLLFPLSGAAFLVSWLPDNFKEIILYLPMVHATEMLRHGYYGDAIRTYENVNYLIWVNMTLSFIGLMLVRYTNDNIEASS</sequence>
<keyword evidence="4" id="KW-1003">Cell membrane</keyword>
<protein>
    <submittedName>
        <fullName evidence="12">Sugar ABC transporter permease</fullName>
    </submittedName>
</protein>
<evidence type="ECO:0000313" key="12">
    <source>
        <dbReference type="EMBL" id="OBX81071.1"/>
    </source>
</evidence>
<dbReference type="GO" id="GO:0140359">
    <property type="term" value="F:ABC-type transporter activity"/>
    <property type="evidence" value="ECO:0007669"/>
    <property type="project" value="InterPro"/>
</dbReference>
<evidence type="ECO:0000256" key="3">
    <source>
        <dbReference type="ARBA" id="ARBA00022448"/>
    </source>
</evidence>
<dbReference type="PANTHER" id="PTHR30413">
    <property type="entry name" value="INNER MEMBRANE TRANSPORT PERMEASE"/>
    <property type="match status" value="1"/>
</dbReference>
<proteinExistence type="inferred from homology"/>
<feature type="domain" description="ABC-2 type transporter transmembrane" evidence="11">
    <location>
        <begin position="18"/>
        <end position="224"/>
    </location>
</feature>
<name>A0A1B8QGJ8_9GAMM</name>
<dbReference type="PANTHER" id="PTHR30413:SF10">
    <property type="entry name" value="CAPSULE POLYSACCHARIDE EXPORT INNER-MEMBRANE PROTEIN CTRC"/>
    <property type="match status" value="1"/>
</dbReference>
<evidence type="ECO:0000256" key="7">
    <source>
        <dbReference type="ARBA" id="ARBA00022989"/>
    </source>
</evidence>
<feature type="transmembrane region" description="Helical" evidence="10">
    <location>
        <begin position="37"/>
        <end position="57"/>
    </location>
</feature>
<gene>
    <name evidence="12" type="ORF">A9308_02100</name>
</gene>
<dbReference type="GO" id="GO:0043190">
    <property type="term" value="C:ATP-binding cassette (ABC) transporter complex"/>
    <property type="evidence" value="ECO:0007669"/>
    <property type="project" value="InterPro"/>
</dbReference>
<dbReference type="STRING" id="34059.A9308_02100"/>
<dbReference type="EMBL" id="LZMZ01000002">
    <property type="protein sequence ID" value="OBX81071.1"/>
    <property type="molecule type" value="Genomic_DNA"/>
</dbReference>
<keyword evidence="3" id="KW-0813">Transport</keyword>
<comment type="caution">
    <text evidence="12">The sequence shown here is derived from an EMBL/GenBank/DDBJ whole genome shotgun (WGS) entry which is preliminary data.</text>
</comment>
<evidence type="ECO:0000256" key="9">
    <source>
        <dbReference type="ARBA" id="ARBA00023136"/>
    </source>
</evidence>
<dbReference type="PRINTS" id="PR00164">
    <property type="entry name" value="ABC2TRNSPORT"/>
</dbReference>
<evidence type="ECO:0000313" key="13">
    <source>
        <dbReference type="Proteomes" id="UP000092508"/>
    </source>
</evidence>
<dbReference type="InterPro" id="IPR000412">
    <property type="entry name" value="ABC_2_transport"/>
</dbReference>
<comment type="similarity">
    <text evidence="2">Belongs to the ABC-2 integral membrane protein family.</text>
</comment>
<accession>A0A1B8QGJ8</accession>
<keyword evidence="8" id="KW-0625">Polysaccharide transport</keyword>
<dbReference type="AlphaFoldDB" id="A0A1B8QGJ8"/>
<keyword evidence="6 10" id="KW-0812">Transmembrane</keyword>
<dbReference type="OrthoDB" id="9814458at2"/>
<dbReference type="GO" id="GO:0015920">
    <property type="term" value="P:lipopolysaccharide transport"/>
    <property type="evidence" value="ECO:0007669"/>
    <property type="project" value="TreeGrafter"/>
</dbReference>
<comment type="subcellular location">
    <subcellularLocation>
        <location evidence="1">Cell membrane</location>
        <topology evidence="1">Multi-pass membrane protein</topology>
    </subcellularLocation>
</comment>
<evidence type="ECO:0000256" key="1">
    <source>
        <dbReference type="ARBA" id="ARBA00004651"/>
    </source>
</evidence>
<dbReference type="Pfam" id="PF01061">
    <property type="entry name" value="ABC2_membrane"/>
    <property type="match status" value="1"/>
</dbReference>
<evidence type="ECO:0000256" key="5">
    <source>
        <dbReference type="ARBA" id="ARBA00022597"/>
    </source>
</evidence>
<dbReference type="InterPro" id="IPR013525">
    <property type="entry name" value="ABC2_TM"/>
</dbReference>
<keyword evidence="7 10" id="KW-1133">Transmembrane helix</keyword>
<organism evidence="12 13">
    <name type="scientific">Faucicola atlantae</name>
    <dbReference type="NCBI Taxonomy" id="34059"/>
    <lineage>
        <taxon>Bacteria</taxon>
        <taxon>Pseudomonadati</taxon>
        <taxon>Pseudomonadota</taxon>
        <taxon>Gammaproteobacteria</taxon>
        <taxon>Moraxellales</taxon>
        <taxon>Moraxellaceae</taxon>
        <taxon>Faucicola</taxon>
    </lineage>
</organism>
<evidence type="ECO:0000259" key="11">
    <source>
        <dbReference type="Pfam" id="PF01061"/>
    </source>
</evidence>
<feature type="transmembrane region" description="Helical" evidence="10">
    <location>
        <begin position="182"/>
        <end position="200"/>
    </location>
</feature>
<evidence type="ECO:0000256" key="2">
    <source>
        <dbReference type="ARBA" id="ARBA00007783"/>
    </source>
</evidence>
<dbReference type="GO" id="GO:0015774">
    <property type="term" value="P:polysaccharide transport"/>
    <property type="evidence" value="ECO:0007669"/>
    <property type="project" value="UniProtKB-KW"/>
</dbReference>
<keyword evidence="9 10" id="KW-0472">Membrane</keyword>